<feature type="active site" evidence="9">
    <location>
        <position position="147"/>
    </location>
</feature>
<evidence type="ECO:0000256" key="8">
    <source>
        <dbReference type="PROSITE-ProRule" id="PRU01005"/>
    </source>
</evidence>
<evidence type="ECO:0000256" key="4">
    <source>
        <dbReference type="ARBA" id="ARBA00022723"/>
    </source>
</evidence>
<feature type="domain" description="Peptidase M12A" evidence="13">
    <location>
        <begin position="55"/>
        <end position="220"/>
    </location>
</feature>
<dbReference type="Pfam" id="PF01549">
    <property type="entry name" value="ShK"/>
    <property type="match status" value="1"/>
</dbReference>
<dbReference type="SUPFAM" id="SSF55486">
    <property type="entry name" value="Metalloproteases ('zincins'), catalytic domain"/>
    <property type="match status" value="1"/>
</dbReference>
<dbReference type="InterPro" id="IPR024079">
    <property type="entry name" value="MetalloPept_cat_dom_sf"/>
</dbReference>
<dbReference type="GO" id="GO:0006508">
    <property type="term" value="P:proteolysis"/>
    <property type="evidence" value="ECO:0007669"/>
    <property type="project" value="UniProtKB-KW"/>
</dbReference>
<feature type="domain" description="ShKT" evidence="12">
    <location>
        <begin position="238"/>
        <end position="271"/>
    </location>
</feature>
<feature type="chain" id="PRO_5040965383" description="Metalloendopeptidase" evidence="11">
    <location>
        <begin position="16"/>
        <end position="271"/>
    </location>
</feature>
<evidence type="ECO:0000256" key="10">
    <source>
        <dbReference type="RuleBase" id="RU361183"/>
    </source>
</evidence>
<dbReference type="SMART" id="SM00235">
    <property type="entry name" value="ZnMc"/>
    <property type="match status" value="1"/>
</dbReference>
<accession>A0A9W9YWQ3</accession>
<evidence type="ECO:0000256" key="9">
    <source>
        <dbReference type="PROSITE-ProRule" id="PRU01211"/>
    </source>
</evidence>
<evidence type="ECO:0000256" key="3">
    <source>
        <dbReference type="ARBA" id="ARBA00022670"/>
    </source>
</evidence>
<keyword evidence="15" id="KW-1185">Reference proteome</keyword>
<keyword evidence="5 10" id="KW-0378">Hydrolase</keyword>
<dbReference type="EC" id="3.4.24.-" evidence="10"/>
<proteinExistence type="predicted"/>
<evidence type="ECO:0000256" key="7">
    <source>
        <dbReference type="ARBA" id="ARBA00023049"/>
    </source>
</evidence>
<protein>
    <recommendedName>
        <fullName evidence="10">Metalloendopeptidase</fullName>
        <ecNumber evidence="10">3.4.24.-</ecNumber>
    </recommendedName>
</protein>
<gene>
    <name evidence="14" type="ORF">OS493_028998</name>
</gene>
<feature type="signal peptide" evidence="11">
    <location>
        <begin position="1"/>
        <end position="15"/>
    </location>
</feature>
<evidence type="ECO:0000256" key="2">
    <source>
        <dbReference type="ARBA" id="ARBA00022656"/>
    </source>
</evidence>
<dbReference type="Gene3D" id="3.40.390.10">
    <property type="entry name" value="Collagenase (Catalytic Domain)"/>
    <property type="match status" value="2"/>
</dbReference>
<dbReference type="AlphaFoldDB" id="A0A9W9YWQ3"/>
<dbReference type="GO" id="GO:0008270">
    <property type="term" value="F:zinc ion binding"/>
    <property type="evidence" value="ECO:0007669"/>
    <property type="project" value="InterPro"/>
</dbReference>
<evidence type="ECO:0000256" key="1">
    <source>
        <dbReference type="ARBA" id="ARBA00002657"/>
    </source>
</evidence>
<dbReference type="PROSITE" id="PS51670">
    <property type="entry name" value="SHKT"/>
    <property type="match status" value="1"/>
</dbReference>
<keyword evidence="2" id="KW-0800">Toxin</keyword>
<dbReference type="PROSITE" id="PS51864">
    <property type="entry name" value="ASTACIN"/>
    <property type="match status" value="1"/>
</dbReference>
<organism evidence="14 15">
    <name type="scientific">Desmophyllum pertusum</name>
    <dbReference type="NCBI Taxonomy" id="174260"/>
    <lineage>
        <taxon>Eukaryota</taxon>
        <taxon>Metazoa</taxon>
        <taxon>Cnidaria</taxon>
        <taxon>Anthozoa</taxon>
        <taxon>Hexacorallia</taxon>
        <taxon>Scleractinia</taxon>
        <taxon>Caryophylliina</taxon>
        <taxon>Caryophylliidae</taxon>
        <taxon>Desmophyllum</taxon>
    </lineage>
</organism>
<evidence type="ECO:0000313" key="15">
    <source>
        <dbReference type="Proteomes" id="UP001163046"/>
    </source>
</evidence>
<dbReference type="OrthoDB" id="291007at2759"/>
<dbReference type="EMBL" id="MU826854">
    <property type="protein sequence ID" value="KAJ7370923.1"/>
    <property type="molecule type" value="Genomic_DNA"/>
</dbReference>
<dbReference type="PRINTS" id="PR00480">
    <property type="entry name" value="ASTACIN"/>
</dbReference>
<evidence type="ECO:0000256" key="6">
    <source>
        <dbReference type="ARBA" id="ARBA00022833"/>
    </source>
</evidence>
<dbReference type="PANTHER" id="PTHR10127:SF780">
    <property type="entry name" value="METALLOENDOPEPTIDASE"/>
    <property type="match status" value="1"/>
</dbReference>
<evidence type="ECO:0000256" key="11">
    <source>
        <dbReference type="SAM" id="SignalP"/>
    </source>
</evidence>
<dbReference type="InterPro" id="IPR003582">
    <property type="entry name" value="ShKT_dom"/>
</dbReference>
<dbReference type="GO" id="GO:0004222">
    <property type="term" value="F:metalloendopeptidase activity"/>
    <property type="evidence" value="ECO:0007669"/>
    <property type="project" value="UniProtKB-UniRule"/>
</dbReference>
<keyword evidence="6 10" id="KW-0862">Zinc</keyword>
<comment type="caution">
    <text evidence="8">Lacks conserved residue(s) required for the propagation of feature annotation.</text>
</comment>
<evidence type="ECO:0000256" key="5">
    <source>
        <dbReference type="ARBA" id="ARBA00022801"/>
    </source>
</evidence>
<dbReference type="Proteomes" id="UP001163046">
    <property type="component" value="Unassembled WGS sequence"/>
</dbReference>
<evidence type="ECO:0000259" key="12">
    <source>
        <dbReference type="PROSITE" id="PS51670"/>
    </source>
</evidence>
<dbReference type="PANTHER" id="PTHR10127">
    <property type="entry name" value="DISCOIDIN, CUB, EGF, LAMININ , AND ZINC METALLOPROTEASE DOMAIN CONTAINING"/>
    <property type="match status" value="1"/>
</dbReference>
<dbReference type="InterPro" id="IPR006026">
    <property type="entry name" value="Peptidase_Metallo"/>
</dbReference>
<evidence type="ECO:0000313" key="14">
    <source>
        <dbReference type="EMBL" id="KAJ7370923.1"/>
    </source>
</evidence>
<dbReference type="InterPro" id="IPR001506">
    <property type="entry name" value="Peptidase_M12A"/>
</dbReference>
<keyword evidence="11" id="KW-0732">Signal</keyword>
<sequence length="271" mass="28987">MWLIITATLLGAAFSSNPEENTGNGDVFEGDMILTAVQRAAAEAGGDVDAPVSRGAIRRGLWKGGVVVYRIDSGLSRSRKAMDSIRAGMKMWSDNTCIKFRQAQGGERSFANFQGGGGCSSYVGQSGGRQPITLASGCWYAGIVAHEIGMEFNFNKYDRSKIDSLGTPYDYSSIMHYGSTAFSKNRRPTIVAKKSGVTLGNRKRLSSVDIQQMNLLYKCSGGGGGGGGGPNPPPPTGCEDTGRYCSYHVPRGDCDKMEVVREKCRKSCGLC</sequence>
<dbReference type="Pfam" id="PF01400">
    <property type="entry name" value="Astacin"/>
    <property type="match status" value="1"/>
</dbReference>
<keyword evidence="7 10" id="KW-0482">Metalloprotease</keyword>
<keyword evidence="4 10" id="KW-0479">Metal-binding</keyword>
<comment type="caution">
    <text evidence="14">The sequence shown here is derived from an EMBL/GenBank/DDBJ whole genome shotgun (WGS) entry which is preliminary data.</text>
</comment>
<dbReference type="GO" id="GO:0090729">
    <property type="term" value="F:toxin activity"/>
    <property type="evidence" value="ECO:0007669"/>
    <property type="project" value="UniProtKB-KW"/>
</dbReference>
<dbReference type="InterPro" id="IPR034035">
    <property type="entry name" value="Astacin-like_dom"/>
</dbReference>
<reference evidence="14" key="1">
    <citation type="submission" date="2023-01" db="EMBL/GenBank/DDBJ databases">
        <title>Genome assembly of the deep-sea coral Lophelia pertusa.</title>
        <authorList>
            <person name="Herrera S."/>
            <person name="Cordes E."/>
        </authorList>
    </citation>
    <scope>NUCLEOTIDE SEQUENCE</scope>
    <source>
        <strain evidence="14">USNM1676648</strain>
        <tissue evidence="14">Polyp</tissue>
    </source>
</reference>
<evidence type="ECO:0000259" key="13">
    <source>
        <dbReference type="PROSITE" id="PS51864"/>
    </source>
</evidence>
<comment type="function">
    <text evidence="1">Metalloprotease.</text>
</comment>
<name>A0A9W9YWQ3_9CNID</name>
<keyword evidence="3 10" id="KW-0645">Protease</keyword>
<dbReference type="CDD" id="cd04280">
    <property type="entry name" value="ZnMc_astacin_like"/>
    <property type="match status" value="1"/>
</dbReference>
<comment type="cofactor">
    <cofactor evidence="10">
        <name>Zn(2+)</name>
        <dbReference type="ChEBI" id="CHEBI:29105"/>
    </cofactor>
    <text evidence="10">Binds 1 zinc ion per subunit.</text>
</comment>